<comment type="caution">
    <text evidence="2">The sequence shown here is derived from an EMBL/GenBank/DDBJ whole genome shotgun (WGS) entry which is preliminary data.</text>
</comment>
<dbReference type="GO" id="GO:0016740">
    <property type="term" value="F:transferase activity"/>
    <property type="evidence" value="ECO:0007669"/>
    <property type="project" value="UniProtKB-KW"/>
</dbReference>
<dbReference type="InterPro" id="IPR045057">
    <property type="entry name" value="Gcn5-rel_NAT"/>
</dbReference>
<gene>
    <name evidence="2" type="ORF">DI626_08965</name>
</gene>
<dbReference type="AlphaFoldDB" id="A0A2W4ZMB3"/>
<name>A0A2W4ZMB3_9BACT</name>
<dbReference type="InterPro" id="IPR016181">
    <property type="entry name" value="Acyl_CoA_acyltransferase"/>
</dbReference>
<dbReference type="PANTHER" id="PTHR31435">
    <property type="entry name" value="PROTEIN NATD1"/>
    <property type="match status" value="1"/>
</dbReference>
<dbReference type="PANTHER" id="PTHR31435:SF9">
    <property type="entry name" value="PROTEIN NATD1"/>
    <property type="match status" value="1"/>
</dbReference>
<dbReference type="InterPro" id="IPR031165">
    <property type="entry name" value="GNAT_YJDJ"/>
</dbReference>
<accession>A0A2W4ZMB3</accession>
<dbReference type="Pfam" id="PF14542">
    <property type="entry name" value="Acetyltransf_CG"/>
    <property type="match status" value="1"/>
</dbReference>
<dbReference type="EMBL" id="QFNK01000207">
    <property type="protein sequence ID" value="PZO83534.1"/>
    <property type="molecule type" value="Genomic_DNA"/>
</dbReference>
<dbReference type="PROSITE" id="PS51729">
    <property type="entry name" value="GNAT_YJDJ"/>
    <property type="match status" value="1"/>
</dbReference>
<dbReference type="SUPFAM" id="SSF55729">
    <property type="entry name" value="Acyl-CoA N-acyltransferases (Nat)"/>
    <property type="match status" value="1"/>
</dbReference>
<evidence type="ECO:0000313" key="2">
    <source>
        <dbReference type="EMBL" id="PZO83534.1"/>
    </source>
</evidence>
<feature type="non-terminal residue" evidence="2">
    <location>
        <position position="78"/>
    </location>
</feature>
<proteinExistence type="predicted"/>
<organism evidence="2 3">
    <name type="scientific">Micavibrio aeruginosavorus</name>
    <dbReference type="NCBI Taxonomy" id="349221"/>
    <lineage>
        <taxon>Bacteria</taxon>
        <taxon>Pseudomonadati</taxon>
        <taxon>Bdellovibrionota</taxon>
        <taxon>Bdellovibrionia</taxon>
        <taxon>Bdellovibrionales</taxon>
        <taxon>Pseudobdellovibrionaceae</taxon>
        <taxon>Micavibrio</taxon>
    </lineage>
</organism>
<protein>
    <submittedName>
        <fullName evidence="2">N-acetyltransferase</fullName>
    </submittedName>
</protein>
<feature type="domain" description="N-acetyltransferase" evidence="1">
    <location>
        <begin position="6"/>
        <end position="78"/>
    </location>
</feature>
<keyword evidence="2" id="KW-0808">Transferase</keyword>
<reference evidence="2 3" key="1">
    <citation type="submission" date="2017-08" db="EMBL/GenBank/DDBJ databases">
        <title>Infants hospitalized years apart are colonized by the same room-sourced microbial strains.</title>
        <authorList>
            <person name="Brooks B."/>
            <person name="Olm M.R."/>
            <person name="Firek B.A."/>
            <person name="Baker R."/>
            <person name="Thomas B.C."/>
            <person name="Morowitz M.J."/>
            <person name="Banfield J.F."/>
        </authorList>
    </citation>
    <scope>NUCLEOTIDE SEQUENCE [LARGE SCALE GENOMIC DNA]</scope>
    <source>
        <strain evidence="2">S2_018_000_R2_104</strain>
    </source>
</reference>
<dbReference type="Gene3D" id="3.40.630.30">
    <property type="match status" value="1"/>
</dbReference>
<evidence type="ECO:0000259" key="1">
    <source>
        <dbReference type="PROSITE" id="PS51729"/>
    </source>
</evidence>
<evidence type="ECO:0000313" key="3">
    <source>
        <dbReference type="Proteomes" id="UP000249557"/>
    </source>
</evidence>
<dbReference type="Proteomes" id="UP000249557">
    <property type="component" value="Unassembled WGS sequence"/>
</dbReference>
<sequence length="78" mass="8381">MALSMTNNAQKSRFELIESGETAYADYKNEGGVLTIKYVFAPEALRGTGAAGRLMNDIAAHARDQNLKILPLCGYAAS</sequence>